<protein>
    <submittedName>
        <fullName evidence="1">Uncharacterized protein</fullName>
    </submittedName>
</protein>
<sequence length="113" mass="12662">MLDIVVILGIDWLPPYYAILDTLVDVGNVTNVTIVVDYVDVFSKKLLRLPLDYIGSIITVIPTCITQAGGIIPISIRLIIKGAFSSFFFDNIETRQKHGVKAKYVHTYFKSNN</sequence>
<dbReference type="Proteomes" id="UP000026915">
    <property type="component" value="Chromosome 6"/>
</dbReference>
<accession>A0A061GBW7</accession>
<dbReference type="EMBL" id="CM001884">
    <property type="protein sequence ID" value="EOY26622.1"/>
    <property type="molecule type" value="Genomic_DNA"/>
</dbReference>
<dbReference type="InParanoid" id="A0A061GBW7"/>
<reference evidence="1 2" key="1">
    <citation type="journal article" date="2013" name="Genome Biol.">
        <title>The genome sequence of the most widely cultivated cacao type and its use to identify candidate genes regulating pod color.</title>
        <authorList>
            <person name="Motamayor J.C."/>
            <person name="Mockaitis K."/>
            <person name="Schmutz J."/>
            <person name="Haiminen N."/>
            <person name="Iii D.L."/>
            <person name="Cornejo O."/>
            <person name="Findley S.D."/>
            <person name="Zheng P."/>
            <person name="Utro F."/>
            <person name="Royaert S."/>
            <person name="Saski C."/>
            <person name="Jenkins J."/>
            <person name="Podicheti R."/>
            <person name="Zhao M."/>
            <person name="Scheffler B.E."/>
            <person name="Stack J.C."/>
            <person name="Feltus F.A."/>
            <person name="Mustiga G.M."/>
            <person name="Amores F."/>
            <person name="Phillips W."/>
            <person name="Marelli J.P."/>
            <person name="May G.D."/>
            <person name="Shapiro H."/>
            <person name="Ma J."/>
            <person name="Bustamante C.D."/>
            <person name="Schnell R.J."/>
            <person name="Main D."/>
            <person name="Gilbert D."/>
            <person name="Parida L."/>
            <person name="Kuhn D.N."/>
        </authorList>
    </citation>
    <scope>NUCLEOTIDE SEQUENCE [LARGE SCALE GENOMIC DNA]</scope>
    <source>
        <strain evidence="2">cv. Matina 1-6</strain>
    </source>
</reference>
<evidence type="ECO:0000313" key="2">
    <source>
        <dbReference type="Proteomes" id="UP000026915"/>
    </source>
</evidence>
<evidence type="ECO:0000313" key="1">
    <source>
        <dbReference type="EMBL" id="EOY26622.1"/>
    </source>
</evidence>
<dbReference type="Gramene" id="EOY26622">
    <property type="protein sequence ID" value="EOY26622"/>
    <property type="gene ID" value="TCM_028502"/>
</dbReference>
<organism evidence="1 2">
    <name type="scientific">Theobroma cacao</name>
    <name type="common">Cacao</name>
    <name type="synonym">Cocoa</name>
    <dbReference type="NCBI Taxonomy" id="3641"/>
    <lineage>
        <taxon>Eukaryota</taxon>
        <taxon>Viridiplantae</taxon>
        <taxon>Streptophyta</taxon>
        <taxon>Embryophyta</taxon>
        <taxon>Tracheophyta</taxon>
        <taxon>Spermatophyta</taxon>
        <taxon>Magnoliopsida</taxon>
        <taxon>eudicotyledons</taxon>
        <taxon>Gunneridae</taxon>
        <taxon>Pentapetalae</taxon>
        <taxon>rosids</taxon>
        <taxon>malvids</taxon>
        <taxon>Malvales</taxon>
        <taxon>Malvaceae</taxon>
        <taxon>Byttnerioideae</taxon>
        <taxon>Theobroma</taxon>
    </lineage>
</organism>
<dbReference type="AlphaFoldDB" id="A0A061GBW7"/>
<dbReference type="HOGENOM" id="CLU_2138075_0_0_1"/>
<proteinExistence type="predicted"/>
<name>A0A061GBW7_THECC</name>
<gene>
    <name evidence="1" type="ORF">TCM_028502</name>
</gene>
<keyword evidence="2" id="KW-1185">Reference proteome</keyword>